<evidence type="ECO:0000313" key="1">
    <source>
        <dbReference type="EMBL" id="CAH9102866.1"/>
    </source>
</evidence>
<comment type="caution">
    <text evidence="1">The sequence shown here is derived from an EMBL/GenBank/DDBJ whole genome shotgun (WGS) entry which is preliminary data.</text>
</comment>
<sequence>MLFGVSRFLIRPLELRWWFKKFLWWLELFHIRPLYFLRPCALYSPDLGSKILQFQRRQSMDSGSKASSHTTGALNIGPALKITLGQPHDPFCTHVKPTRPVFDP</sequence>
<dbReference type="AlphaFoldDB" id="A0A9P1EG68"/>
<keyword evidence="2" id="KW-1185">Reference proteome</keyword>
<organism evidence="1 2">
    <name type="scientific">Cuscuta europaea</name>
    <name type="common">European dodder</name>
    <dbReference type="NCBI Taxonomy" id="41803"/>
    <lineage>
        <taxon>Eukaryota</taxon>
        <taxon>Viridiplantae</taxon>
        <taxon>Streptophyta</taxon>
        <taxon>Embryophyta</taxon>
        <taxon>Tracheophyta</taxon>
        <taxon>Spermatophyta</taxon>
        <taxon>Magnoliopsida</taxon>
        <taxon>eudicotyledons</taxon>
        <taxon>Gunneridae</taxon>
        <taxon>Pentapetalae</taxon>
        <taxon>asterids</taxon>
        <taxon>lamiids</taxon>
        <taxon>Solanales</taxon>
        <taxon>Convolvulaceae</taxon>
        <taxon>Cuscuteae</taxon>
        <taxon>Cuscuta</taxon>
        <taxon>Cuscuta subgen. Cuscuta</taxon>
    </lineage>
</organism>
<name>A0A9P1EG68_CUSEU</name>
<dbReference type="Proteomes" id="UP001152484">
    <property type="component" value="Unassembled WGS sequence"/>
</dbReference>
<gene>
    <name evidence="1" type="ORF">CEURO_LOCUS15957</name>
</gene>
<accession>A0A9P1EG68</accession>
<protein>
    <submittedName>
        <fullName evidence="1">Uncharacterized protein</fullName>
    </submittedName>
</protein>
<dbReference type="EMBL" id="CAMAPE010000043">
    <property type="protein sequence ID" value="CAH9102866.1"/>
    <property type="molecule type" value="Genomic_DNA"/>
</dbReference>
<reference evidence="1" key="1">
    <citation type="submission" date="2022-07" db="EMBL/GenBank/DDBJ databases">
        <authorList>
            <person name="Macas J."/>
            <person name="Novak P."/>
            <person name="Neumann P."/>
        </authorList>
    </citation>
    <scope>NUCLEOTIDE SEQUENCE</scope>
</reference>
<evidence type="ECO:0000313" key="2">
    <source>
        <dbReference type="Proteomes" id="UP001152484"/>
    </source>
</evidence>
<proteinExistence type="predicted"/>